<feature type="transmembrane region" description="Helical" evidence="8">
    <location>
        <begin position="1020"/>
        <end position="1045"/>
    </location>
</feature>
<keyword evidence="6 8" id="KW-1133">Transmembrane helix</keyword>
<dbReference type="Gene3D" id="3.30.70.1440">
    <property type="entry name" value="Multidrug efflux transporter AcrB pore domain"/>
    <property type="match status" value="1"/>
</dbReference>
<dbReference type="FunFam" id="3.30.70.1430:FF:000001">
    <property type="entry name" value="Efflux pump membrane transporter"/>
    <property type="match status" value="1"/>
</dbReference>
<accession>A5FUT0</accession>
<dbReference type="eggNOG" id="COG0841">
    <property type="taxonomic scope" value="Bacteria"/>
</dbReference>
<evidence type="ECO:0000256" key="2">
    <source>
        <dbReference type="ARBA" id="ARBA00022448"/>
    </source>
</evidence>
<dbReference type="Pfam" id="PF00873">
    <property type="entry name" value="ACR_tran"/>
    <property type="match status" value="1"/>
</dbReference>
<keyword evidence="5 8" id="KW-0812">Transmembrane</keyword>
<feature type="transmembrane region" description="Helical" evidence="8">
    <location>
        <begin position="463"/>
        <end position="481"/>
    </location>
</feature>
<feature type="transmembrane region" description="Helical" evidence="8">
    <location>
        <begin position="359"/>
        <end position="377"/>
    </location>
</feature>
<feature type="transmembrane region" description="Helical" evidence="8">
    <location>
        <begin position="423"/>
        <end position="451"/>
    </location>
</feature>
<dbReference type="InterPro" id="IPR001036">
    <property type="entry name" value="Acrflvin-R"/>
</dbReference>
<protein>
    <submittedName>
        <fullName evidence="9">Acriflavin resistance protein</fullName>
    </submittedName>
</protein>
<dbReference type="HOGENOM" id="CLU_002755_1_2_5"/>
<dbReference type="KEGG" id="acr:Acry_0134"/>
<dbReference type="SUPFAM" id="SSF82866">
    <property type="entry name" value="Multidrug efflux transporter AcrB transmembrane domain"/>
    <property type="match status" value="2"/>
</dbReference>
<dbReference type="STRING" id="349163.Acry_0134"/>
<feature type="transmembrane region" description="Helical" evidence="8">
    <location>
        <begin position="529"/>
        <end position="548"/>
    </location>
</feature>
<dbReference type="Gene3D" id="3.30.70.1320">
    <property type="entry name" value="Multidrug efflux transporter AcrB pore domain like"/>
    <property type="match status" value="1"/>
</dbReference>
<dbReference type="GO" id="GO:0042910">
    <property type="term" value="F:xenobiotic transmembrane transporter activity"/>
    <property type="evidence" value="ECO:0007669"/>
    <property type="project" value="TreeGrafter"/>
</dbReference>
<organism evidence="9 10">
    <name type="scientific">Acidiphilium cryptum (strain JF-5)</name>
    <dbReference type="NCBI Taxonomy" id="349163"/>
    <lineage>
        <taxon>Bacteria</taxon>
        <taxon>Pseudomonadati</taxon>
        <taxon>Pseudomonadota</taxon>
        <taxon>Alphaproteobacteria</taxon>
        <taxon>Acetobacterales</taxon>
        <taxon>Acidocellaceae</taxon>
        <taxon>Acidiphilium</taxon>
    </lineage>
</organism>
<name>A5FUT0_ACICJ</name>
<keyword evidence="7 8" id="KW-0472">Membrane</keyword>
<feature type="transmembrane region" description="Helical" evidence="8">
    <location>
        <begin position="334"/>
        <end position="352"/>
    </location>
</feature>
<proteinExistence type="predicted"/>
<evidence type="ECO:0000256" key="1">
    <source>
        <dbReference type="ARBA" id="ARBA00004429"/>
    </source>
</evidence>
<dbReference type="InterPro" id="IPR027463">
    <property type="entry name" value="AcrB_DN_DC_subdom"/>
</dbReference>
<evidence type="ECO:0000313" key="9">
    <source>
        <dbReference type="EMBL" id="ABQ29362.1"/>
    </source>
</evidence>
<evidence type="ECO:0000256" key="3">
    <source>
        <dbReference type="ARBA" id="ARBA00022475"/>
    </source>
</evidence>
<dbReference type="SUPFAM" id="SSF82714">
    <property type="entry name" value="Multidrug efflux transporter AcrB TolC docking domain, DN and DC subdomains"/>
    <property type="match status" value="2"/>
</dbReference>
<keyword evidence="3" id="KW-1003">Cell membrane</keyword>
<evidence type="ECO:0000256" key="6">
    <source>
        <dbReference type="ARBA" id="ARBA00022989"/>
    </source>
</evidence>
<dbReference type="Gene3D" id="1.20.1640.10">
    <property type="entry name" value="Multidrug efflux transporter AcrB transmembrane domain"/>
    <property type="match status" value="2"/>
</dbReference>
<gene>
    <name evidence="9" type="ordered locus">Acry_0134</name>
</gene>
<dbReference type="Proteomes" id="UP000000245">
    <property type="component" value="Chromosome"/>
</dbReference>
<keyword evidence="2" id="KW-0813">Transport</keyword>
<dbReference type="Gene3D" id="3.30.2090.10">
    <property type="entry name" value="Multidrug efflux transporter AcrB TolC docking domain, DN and DC subdomains"/>
    <property type="match status" value="2"/>
</dbReference>
<dbReference type="FunFam" id="1.20.1640.10:FF:000001">
    <property type="entry name" value="Efflux pump membrane transporter"/>
    <property type="match status" value="1"/>
</dbReference>
<dbReference type="EMBL" id="CP000697">
    <property type="protein sequence ID" value="ABQ29362.1"/>
    <property type="molecule type" value="Genomic_DNA"/>
</dbReference>
<keyword evidence="10" id="KW-1185">Reference proteome</keyword>
<dbReference type="PANTHER" id="PTHR32063:SF78">
    <property type="entry name" value="ACRB_ACRD_ACRF FAMILY PROTEIN"/>
    <property type="match status" value="1"/>
</dbReference>
<evidence type="ECO:0000256" key="7">
    <source>
        <dbReference type="ARBA" id="ARBA00023136"/>
    </source>
</evidence>
<feature type="transmembrane region" description="Helical" evidence="8">
    <location>
        <begin position="987"/>
        <end position="1008"/>
    </location>
</feature>
<evidence type="ECO:0000256" key="8">
    <source>
        <dbReference type="SAM" id="Phobius"/>
    </source>
</evidence>
<dbReference type="RefSeq" id="WP_011941304.1">
    <property type="nucleotide sequence ID" value="NC_009484.1"/>
</dbReference>
<sequence>MNISAPFIARPVATSLLAIALLLIGAMGYRALPVSSLPQVDFPTIQVVTKLPGASPDTASKLLTAPLERQFGQIAGLAAMSSISSQGTSAITLRFDLSMPMTTAAQDVQAAINAASGTLPPNLQYPPTYSEVNPADAPILTLALTSRTLPLDAIADAAQTRLVPKLSQVKGVGKVTVEGGLTKAIRIEVNPARLAAYGVSLEDVRNAIANANQSGAKGALDGHNQAYTIGANDQITMPAQYRDLIIAYRNGAPVRLSAVGTVSPGLENDLQSASYDGTPAVVVDIQRQPGANIVSTVADVRAALAGLRAAMPPGIDVKVVADRTGTIRASVRDVQITLITAALLVVLVIFLFLPNPRAVLVPAVALPLSIVATFAVMNELGFQLDNLSLMALTVASGFVVDDAIVMIENIVRFIEQGESPLRAAYLGSAQIGFTIVSLTVSLVAVFIPLLFMPGVIGRLFSEFAVTLSIAVVISAVVSLTLTPMMSARLLRGAEASQPGRIARAAEAALASVRERYRAGLAWSLRHQRLMLATFGATVVATGILFAIIPKALLPQEDTGAIVAVTEGAQSISLDAMTRLQDRAIRAIRADPAVAGVTSLLGSGLTNPTPNTGRLGITLKPIGQRPAIDTVMSRLQARLAGIPGLHAYMQPVQDITLSSRVSPTQYQYTLTDADQTELDAWAPKIRAALAALPQITDLASDQQNQGLETYIDVNRAAAARLGISMATIEATLYDAFGQRQVSTIYTQNAQYRVVLGVDPAYARSPQALASIYVPTGSLSASVSSTALGPGGSVSGNSTTATGAAGSVSTSVAGEVPLLEVAKIDQRYGPLAITREDQFPSVTLSFNLAKGASLGAAESAIRSAEQKLGVPDTISGRFSGAAAEFETSLAQEPWLIFAALVVIYIVLGVLYESTIHPVTILSTLPSAGIGALLALMLFGADFTLVALVGIVLLMGIVKKNGIIMVDFAIEAERTRGLSPEAAITEAAILRFRPIMMTTMAALLGAVPLVLEGGAGAELRAPLGITIIGGLLVSQLLTLFTTPVIYLAMDRLRPARREAPAAQTGPAE</sequence>
<evidence type="ECO:0000256" key="5">
    <source>
        <dbReference type="ARBA" id="ARBA00022692"/>
    </source>
</evidence>
<dbReference type="AlphaFoldDB" id="A5FUT0"/>
<dbReference type="PANTHER" id="PTHR32063">
    <property type="match status" value="1"/>
</dbReference>
<evidence type="ECO:0000256" key="4">
    <source>
        <dbReference type="ARBA" id="ARBA00022519"/>
    </source>
</evidence>
<dbReference type="Gene3D" id="3.30.70.1430">
    <property type="entry name" value="Multidrug efflux transporter AcrB pore domain"/>
    <property type="match status" value="2"/>
</dbReference>
<dbReference type="SUPFAM" id="SSF82693">
    <property type="entry name" value="Multidrug efflux transporter AcrB pore domain, PN1, PN2, PC1 and PC2 subdomains"/>
    <property type="match status" value="3"/>
</dbReference>
<feature type="transmembrane region" description="Helical" evidence="8">
    <location>
        <begin position="892"/>
        <end position="909"/>
    </location>
</feature>
<evidence type="ECO:0000313" key="10">
    <source>
        <dbReference type="Proteomes" id="UP000000245"/>
    </source>
</evidence>
<comment type="subcellular location">
    <subcellularLocation>
        <location evidence="1">Cell inner membrane</location>
        <topology evidence="1">Multi-pass membrane protein</topology>
    </subcellularLocation>
</comment>
<dbReference type="GO" id="GO:0005886">
    <property type="term" value="C:plasma membrane"/>
    <property type="evidence" value="ECO:0007669"/>
    <property type="project" value="UniProtKB-SubCell"/>
</dbReference>
<keyword evidence="4" id="KW-0997">Cell inner membrane</keyword>
<reference evidence="9 10" key="1">
    <citation type="submission" date="2007-05" db="EMBL/GenBank/DDBJ databases">
        <title>Complete sequence of chromosome of Acidiphilium cryptum JF-5.</title>
        <authorList>
            <consortium name="US DOE Joint Genome Institute"/>
            <person name="Copeland A."/>
            <person name="Lucas S."/>
            <person name="Lapidus A."/>
            <person name="Barry K."/>
            <person name="Detter J.C."/>
            <person name="Glavina del Rio T."/>
            <person name="Hammon N."/>
            <person name="Israni S."/>
            <person name="Dalin E."/>
            <person name="Tice H."/>
            <person name="Pitluck S."/>
            <person name="Sims D."/>
            <person name="Brettin T."/>
            <person name="Bruce D."/>
            <person name="Han C."/>
            <person name="Schmutz J."/>
            <person name="Larimer F."/>
            <person name="Land M."/>
            <person name="Hauser L."/>
            <person name="Kyrpides N."/>
            <person name="Kim E."/>
            <person name="Magnuson T."/>
            <person name="Richardson P."/>
        </authorList>
    </citation>
    <scope>NUCLEOTIDE SEQUENCE [LARGE SCALE GENOMIC DNA]</scope>
    <source>
        <strain evidence="9 10">JF-5</strain>
    </source>
</reference>
<dbReference type="PRINTS" id="PR00702">
    <property type="entry name" value="ACRIFLAVINRP"/>
</dbReference>